<sequence>MLLANENIGILDSLLLSAVSMGIIMAILFLIMMLIYLMSWAYREFKKKQAEKAAKKQPAVAEAPAVQSAPAEPTAPGSCGELKLVKTSEADAAMIMAIVADNLHEDLNTLRFKEIRLVETDAASEK</sequence>
<evidence type="ECO:0000313" key="7">
    <source>
        <dbReference type="EMBL" id="HIU60606.1"/>
    </source>
</evidence>
<evidence type="ECO:0000313" key="8">
    <source>
        <dbReference type="Proteomes" id="UP000824094"/>
    </source>
</evidence>
<evidence type="ECO:0000256" key="1">
    <source>
        <dbReference type="ARBA" id="ARBA00004236"/>
    </source>
</evidence>
<keyword evidence="5 6" id="KW-0472">Membrane</keyword>
<evidence type="ECO:0000256" key="5">
    <source>
        <dbReference type="ARBA" id="ARBA00023136"/>
    </source>
</evidence>
<reference evidence="7" key="1">
    <citation type="submission" date="2020-10" db="EMBL/GenBank/DDBJ databases">
        <authorList>
            <person name="Gilroy R."/>
        </authorList>
    </citation>
    <scope>NUCLEOTIDE SEQUENCE</scope>
    <source>
        <strain evidence="7">18911</strain>
    </source>
</reference>
<proteinExistence type="predicted"/>
<gene>
    <name evidence="7" type="ORF">IAB05_04385</name>
</gene>
<reference evidence="7" key="2">
    <citation type="journal article" date="2021" name="PeerJ">
        <title>Extensive microbial diversity within the chicken gut microbiome revealed by metagenomics and culture.</title>
        <authorList>
            <person name="Gilroy R."/>
            <person name="Ravi A."/>
            <person name="Getino M."/>
            <person name="Pursley I."/>
            <person name="Horton D.L."/>
            <person name="Alikhan N.F."/>
            <person name="Baker D."/>
            <person name="Gharbi K."/>
            <person name="Hall N."/>
            <person name="Watson M."/>
            <person name="Adriaenssens E.M."/>
            <person name="Foster-Nyarko E."/>
            <person name="Jarju S."/>
            <person name="Secka A."/>
            <person name="Antonio M."/>
            <person name="Oren A."/>
            <person name="Chaudhuri R.R."/>
            <person name="La Ragione R."/>
            <person name="Hildebrand F."/>
            <person name="Pallen M.J."/>
        </authorList>
    </citation>
    <scope>NUCLEOTIDE SEQUENCE</scope>
    <source>
        <strain evidence="7">18911</strain>
    </source>
</reference>
<evidence type="ECO:0000256" key="2">
    <source>
        <dbReference type="ARBA" id="ARBA00022475"/>
    </source>
</evidence>
<evidence type="ECO:0000256" key="4">
    <source>
        <dbReference type="ARBA" id="ARBA00022989"/>
    </source>
</evidence>
<evidence type="ECO:0000256" key="3">
    <source>
        <dbReference type="ARBA" id="ARBA00022692"/>
    </source>
</evidence>
<dbReference type="EMBL" id="DVNF01000129">
    <property type="protein sequence ID" value="HIU60606.1"/>
    <property type="molecule type" value="Genomic_DNA"/>
</dbReference>
<keyword evidence="4 6" id="KW-1133">Transmembrane helix</keyword>
<evidence type="ECO:0000256" key="6">
    <source>
        <dbReference type="SAM" id="Phobius"/>
    </source>
</evidence>
<comment type="subcellular location">
    <subcellularLocation>
        <location evidence="1">Cell membrane</location>
    </subcellularLocation>
</comment>
<accession>A0A9D1SHR1</accession>
<dbReference type="GO" id="GO:0005886">
    <property type="term" value="C:plasma membrane"/>
    <property type="evidence" value="ECO:0007669"/>
    <property type="project" value="UniProtKB-SubCell"/>
</dbReference>
<feature type="transmembrane region" description="Helical" evidence="6">
    <location>
        <begin position="15"/>
        <end position="38"/>
    </location>
</feature>
<dbReference type="AlphaFoldDB" id="A0A9D1SHR1"/>
<dbReference type="Proteomes" id="UP000824094">
    <property type="component" value="Unassembled WGS sequence"/>
</dbReference>
<keyword evidence="2" id="KW-1003">Cell membrane</keyword>
<dbReference type="Pfam" id="PF04277">
    <property type="entry name" value="OAD_gamma"/>
    <property type="match status" value="1"/>
</dbReference>
<dbReference type="GO" id="GO:0015081">
    <property type="term" value="F:sodium ion transmembrane transporter activity"/>
    <property type="evidence" value="ECO:0007669"/>
    <property type="project" value="InterPro"/>
</dbReference>
<keyword evidence="3 6" id="KW-0812">Transmembrane</keyword>
<protein>
    <submittedName>
        <fullName evidence="7">OadG family protein</fullName>
    </submittedName>
</protein>
<dbReference type="GO" id="GO:0036376">
    <property type="term" value="P:sodium ion export across plasma membrane"/>
    <property type="evidence" value="ECO:0007669"/>
    <property type="project" value="InterPro"/>
</dbReference>
<comment type="caution">
    <text evidence="7">The sequence shown here is derived from an EMBL/GenBank/DDBJ whole genome shotgun (WGS) entry which is preliminary data.</text>
</comment>
<name>A0A9D1SHR1_9FIRM</name>
<organism evidence="7 8">
    <name type="scientific">Candidatus Stercoripulliclostridium merdigallinarum</name>
    <dbReference type="NCBI Taxonomy" id="2840951"/>
    <lineage>
        <taxon>Bacteria</taxon>
        <taxon>Bacillati</taxon>
        <taxon>Bacillota</taxon>
        <taxon>Clostridia</taxon>
        <taxon>Eubacteriales</taxon>
        <taxon>Candidatus Stercoripulliclostridium</taxon>
    </lineage>
</organism>
<dbReference type="InterPro" id="IPR005899">
    <property type="entry name" value="Na_pump_deCOase"/>
</dbReference>